<sequence>MCQNNLSGNLPTTFINGSSLRSLNLYGNKLEGKIPRSLANCKELQVLDLGDNHLIVTFPMWLGSLPELQVLSLISNELYGSIQPSIHEYIDPSIEAPSYCGAIYHQDSITVSTKGLEHEILTISYLYTVIDLSSNKFRGKIPSIMRDFIALHILSLSHNGLKGHIPPSFRDLSSVSSLDLLGNQLTGDIPQQLVSLTSLSFLNLSLNHLRGCIPQGPQSHTFENNSYEGNDGLHGFLVSKSRDDDRPLDLCID</sequence>
<keyword evidence="3" id="KW-1003">Cell membrane</keyword>
<evidence type="ECO:0000256" key="7">
    <source>
        <dbReference type="ARBA" id="ARBA00022737"/>
    </source>
</evidence>
<gene>
    <name evidence="12" type="ORF">CQW23_28883</name>
</gene>
<keyword evidence="11" id="KW-0325">Glycoprotein</keyword>
<comment type="similarity">
    <text evidence="2">Belongs to the RLP family.</text>
</comment>
<dbReference type="InterPro" id="IPR032675">
    <property type="entry name" value="LRR_dom_sf"/>
</dbReference>
<evidence type="ECO:0000256" key="8">
    <source>
        <dbReference type="ARBA" id="ARBA00022989"/>
    </source>
</evidence>
<keyword evidence="9" id="KW-0472">Membrane</keyword>
<dbReference type="SUPFAM" id="SSF52058">
    <property type="entry name" value="L domain-like"/>
    <property type="match status" value="1"/>
</dbReference>
<keyword evidence="5" id="KW-0812">Transmembrane</keyword>
<dbReference type="GO" id="GO:0005886">
    <property type="term" value="C:plasma membrane"/>
    <property type="evidence" value="ECO:0007669"/>
    <property type="project" value="UniProtKB-SubCell"/>
</dbReference>
<dbReference type="PANTHER" id="PTHR27004:SF428">
    <property type="entry name" value="OS01G0160600 PROTEIN"/>
    <property type="match status" value="1"/>
</dbReference>
<keyword evidence="7" id="KW-0677">Repeat</keyword>
<dbReference type="Proteomes" id="UP000224567">
    <property type="component" value="Unassembled WGS sequence"/>
</dbReference>
<evidence type="ECO:0000256" key="3">
    <source>
        <dbReference type="ARBA" id="ARBA00022475"/>
    </source>
</evidence>
<accession>A0A2G2VHU2</accession>
<keyword evidence="4" id="KW-0433">Leucine-rich repeat</keyword>
<dbReference type="PANTHER" id="PTHR27004">
    <property type="entry name" value="RECEPTOR-LIKE PROTEIN 12 ISOFORM X1"/>
    <property type="match status" value="1"/>
</dbReference>
<reference evidence="12 13" key="1">
    <citation type="journal article" date="2017" name="Genome Biol.">
        <title>New reference genome sequences of hot pepper reveal the massive evolution of plant disease-resistance genes by retroduplication.</title>
        <authorList>
            <person name="Kim S."/>
            <person name="Park J."/>
            <person name="Yeom S.I."/>
            <person name="Kim Y.M."/>
            <person name="Seo E."/>
            <person name="Kim K.T."/>
            <person name="Kim M.S."/>
            <person name="Lee J.M."/>
            <person name="Cheong K."/>
            <person name="Shin H.S."/>
            <person name="Kim S.B."/>
            <person name="Han K."/>
            <person name="Lee J."/>
            <person name="Park M."/>
            <person name="Lee H.A."/>
            <person name="Lee H.Y."/>
            <person name="Lee Y."/>
            <person name="Oh S."/>
            <person name="Lee J.H."/>
            <person name="Choi E."/>
            <person name="Choi E."/>
            <person name="Lee S.E."/>
            <person name="Jeon J."/>
            <person name="Kim H."/>
            <person name="Choi G."/>
            <person name="Song H."/>
            <person name="Lee J."/>
            <person name="Lee S.C."/>
            <person name="Kwon J.K."/>
            <person name="Lee H.Y."/>
            <person name="Koo N."/>
            <person name="Hong Y."/>
            <person name="Kim R.W."/>
            <person name="Kang W.H."/>
            <person name="Huh J.H."/>
            <person name="Kang B.C."/>
            <person name="Yang T.J."/>
            <person name="Lee Y.H."/>
            <person name="Bennetzen J.L."/>
            <person name="Choi D."/>
        </authorList>
    </citation>
    <scope>NUCLEOTIDE SEQUENCE [LARGE SCALE GENOMIC DNA]</scope>
    <source>
        <strain evidence="13">cv. PBC81</strain>
    </source>
</reference>
<evidence type="ECO:0000256" key="4">
    <source>
        <dbReference type="ARBA" id="ARBA00022614"/>
    </source>
</evidence>
<organism evidence="12 13">
    <name type="scientific">Capsicum baccatum</name>
    <name type="common">Peruvian pepper</name>
    <dbReference type="NCBI Taxonomy" id="33114"/>
    <lineage>
        <taxon>Eukaryota</taxon>
        <taxon>Viridiplantae</taxon>
        <taxon>Streptophyta</taxon>
        <taxon>Embryophyta</taxon>
        <taxon>Tracheophyta</taxon>
        <taxon>Spermatophyta</taxon>
        <taxon>Magnoliopsida</taxon>
        <taxon>eudicotyledons</taxon>
        <taxon>Gunneridae</taxon>
        <taxon>Pentapetalae</taxon>
        <taxon>asterids</taxon>
        <taxon>lamiids</taxon>
        <taxon>Solanales</taxon>
        <taxon>Solanaceae</taxon>
        <taxon>Solanoideae</taxon>
        <taxon>Capsiceae</taxon>
        <taxon>Capsicum</taxon>
    </lineage>
</organism>
<evidence type="ECO:0000256" key="11">
    <source>
        <dbReference type="ARBA" id="ARBA00023180"/>
    </source>
</evidence>
<keyword evidence="10" id="KW-0675">Receptor</keyword>
<comment type="caution">
    <text evidence="12">The sequence shown here is derived from an EMBL/GenBank/DDBJ whole genome shotgun (WGS) entry which is preliminary data.</text>
</comment>
<dbReference type="Pfam" id="PF00560">
    <property type="entry name" value="LRR_1"/>
    <property type="match status" value="1"/>
</dbReference>
<keyword evidence="8" id="KW-1133">Transmembrane helix</keyword>
<dbReference type="InterPro" id="IPR001611">
    <property type="entry name" value="Leu-rich_rpt"/>
</dbReference>
<dbReference type="EMBL" id="MLFT02000012">
    <property type="protein sequence ID" value="PHT32546.1"/>
    <property type="molecule type" value="Genomic_DNA"/>
</dbReference>
<comment type="subcellular location">
    <subcellularLocation>
        <location evidence="1">Cell membrane</location>
        <topology evidence="1">Single-pass type I membrane protein</topology>
    </subcellularLocation>
</comment>
<name>A0A2G2VHU2_CAPBA</name>
<evidence type="ECO:0000256" key="10">
    <source>
        <dbReference type="ARBA" id="ARBA00023170"/>
    </source>
</evidence>
<reference evidence="13" key="2">
    <citation type="journal article" date="2017" name="J. Anim. Genet.">
        <title>Multiple reference genome sequences of hot pepper reveal the massive evolution of plant disease resistance genes by retroduplication.</title>
        <authorList>
            <person name="Kim S."/>
            <person name="Park J."/>
            <person name="Yeom S.-I."/>
            <person name="Kim Y.-M."/>
            <person name="Seo E."/>
            <person name="Kim K.-T."/>
            <person name="Kim M.-S."/>
            <person name="Lee J.M."/>
            <person name="Cheong K."/>
            <person name="Shin H.-S."/>
            <person name="Kim S.-B."/>
            <person name="Han K."/>
            <person name="Lee J."/>
            <person name="Park M."/>
            <person name="Lee H.-A."/>
            <person name="Lee H.-Y."/>
            <person name="Lee Y."/>
            <person name="Oh S."/>
            <person name="Lee J.H."/>
            <person name="Choi E."/>
            <person name="Choi E."/>
            <person name="Lee S.E."/>
            <person name="Jeon J."/>
            <person name="Kim H."/>
            <person name="Choi G."/>
            <person name="Song H."/>
            <person name="Lee J."/>
            <person name="Lee S.-C."/>
            <person name="Kwon J.-K."/>
            <person name="Lee H.-Y."/>
            <person name="Koo N."/>
            <person name="Hong Y."/>
            <person name="Kim R.W."/>
            <person name="Kang W.-H."/>
            <person name="Huh J.H."/>
            <person name="Kang B.-C."/>
            <person name="Yang T.-J."/>
            <person name="Lee Y.-H."/>
            <person name="Bennetzen J.L."/>
            <person name="Choi D."/>
        </authorList>
    </citation>
    <scope>NUCLEOTIDE SEQUENCE [LARGE SCALE GENOMIC DNA]</scope>
    <source>
        <strain evidence="13">cv. PBC81</strain>
    </source>
</reference>
<keyword evidence="13" id="KW-1185">Reference proteome</keyword>
<proteinExistence type="inferred from homology"/>
<dbReference type="OrthoDB" id="442066at2759"/>
<dbReference type="AlphaFoldDB" id="A0A2G2VHU2"/>
<dbReference type="Pfam" id="PF13855">
    <property type="entry name" value="LRR_8"/>
    <property type="match status" value="2"/>
</dbReference>
<dbReference type="STRING" id="33114.A0A2G2VHU2"/>
<evidence type="ECO:0000313" key="13">
    <source>
        <dbReference type="Proteomes" id="UP000224567"/>
    </source>
</evidence>
<evidence type="ECO:0000256" key="1">
    <source>
        <dbReference type="ARBA" id="ARBA00004251"/>
    </source>
</evidence>
<evidence type="ECO:0000256" key="6">
    <source>
        <dbReference type="ARBA" id="ARBA00022729"/>
    </source>
</evidence>
<evidence type="ECO:0008006" key="14">
    <source>
        <dbReference type="Google" id="ProtNLM"/>
    </source>
</evidence>
<evidence type="ECO:0000256" key="2">
    <source>
        <dbReference type="ARBA" id="ARBA00009592"/>
    </source>
</evidence>
<keyword evidence="6" id="KW-0732">Signal</keyword>
<dbReference type="FunFam" id="3.80.10.10:FF:000041">
    <property type="entry name" value="LRR receptor-like serine/threonine-protein kinase ERECTA"/>
    <property type="match status" value="2"/>
</dbReference>
<evidence type="ECO:0000313" key="12">
    <source>
        <dbReference type="EMBL" id="PHT32546.1"/>
    </source>
</evidence>
<protein>
    <recommendedName>
        <fullName evidence="14">Receptor-like protein 12</fullName>
    </recommendedName>
</protein>
<evidence type="ECO:0000256" key="5">
    <source>
        <dbReference type="ARBA" id="ARBA00022692"/>
    </source>
</evidence>
<dbReference type="Gene3D" id="3.80.10.10">
    <property type="entry name" value="Ribonuclease Inhibitor"/>
    <property type="match status" value="1"/>
</dbReference>
<evidence type="ECO:0000256" key="9">
    <source>
        <dbReference type="ARBA" id="ARBA00023136"/>
    </source>
</evidence>